<keyword evidence="7 11" id="KW-0297">G-protein coupled receptor</keyword>
<dbReference type="InterPro" id="IPR000276">
    <property type="entry name" value="GPCR_Rhodpsn"/>
</dbReference>
<evidence type="ECO:0000256" key="7">
    <source>
        <dbReference type="ARBA" id="ARBA00023040"/>
    </source>
</evidence>
<evidence type="ECO:0000313" key="14">
    <source>
        <dbReference type="Ensembl" id="ENSMODP00000043700.1"/>
    </source>
</evidence>
<evidence type="ECO:0000259" key="13">
    <source>
        <dbReference type="PROSITE" id="PS50262"/>
    </source>
</evidence>
<feature type="transmembrane region" description="Helical" evidence="12">
    <location>
        <begin position="129"/>
        <end position="148"/>
    </location>
</feature>
<evidence type="ECO:0000256" key="5">
    <source>
        <dbReference type="ARBA" id="ARBA00022725"/>
    </source>
</evidence>
<dbReference type="PANTHER" id="PTHR48018">
    <property type="entry name" value="OLFACTORY RECEPTOR"/>
    <property type="match status" value="1"/>
</dbReference>
<comment type="similarity">
    <text evidence="11">Belongs to the G-protein coupled receptor 1 family.</text>
</comment>
<feature type="transmembrane region" description="Helical" evidence="12">
    <location>
        <begin position="265"/>
        <end position="288"/>
    </location>
</feature>
<keyword evidence="4 11" id="KW-0812">Transmembrane</keyword>
<dbReference type="InParanoid" id="A0A5F8G898"/>
<keyword evidence="8 12" id="KW-0472">Membrane</keyword>
<keyword evidence="9 11" id="KW-0675">Receptor</keyword>
<dbReference type="FunFam" id="1.20.1070.10:FF:000004">
    <property type="entry name" value="Olfactory receptor"/>
    <property type="match status" value="1"/>
</dbReference>
<dbReference type="PROSITE" id="PS50262">
    <property type="entry name" value="G_PROTEIN_RECEP_F1_2"/>
    <property type="match status" value="1"/>
</dbReference>
<dbReference type="SUPFAM" id="SSF81321">
    <property type="entry name" value="Family A G protein-coupled receptor-like"/>
    <property type="match status" value="1"/>
</dbReference>
<sequence>MSYNGIYYFVYCVSSFLHRVASLILCKTMASLNHSTVTLFILEGLTDQPELQVFLFILFLGIYVVTVVGNLGMILLIGIGPQLKSPMYYFLSNLSFVDLCYSSAITPKLLVNFIEDKNIICYNECMTQLFFFCFFIVSECFMLTAMAYDRYVAICNPLLYNVIMSPRVCSFLATGVYSMGAFTTLVHTSCMVRLSFCGPNVIKHYFCDIIPLLKLSCSSTYLNELLLLVIGTFNVFSTTIAIFISYAFILSSILSIQSAEGRSKAFSTCSSHLAAVAIFYGTIIFMYLKPPSSSNMTQEKIASVFYTTVIPMLNPLIYSLRNKDVKDVLKKIMRCTMHNTSM</sequence>
<keyword evidence="5 12" id="KW-0552">Olfaction</keyword>
<dbReference type="Proteomes" id="UP000002280">
    <property type="component" value="Chromosome 4"/>
</dbReference>
<gene>
    <name evidence="14" type="primary">LOC100016193</name>
</gene>
<evidence type="ECO:0000256" key="4">
    <source>
        <dbReference type="ARBA" id="ARBA00022692"/>
    </source>
</evidence>
<evidence type="ECO:0000256" key="2">
    <source>
        <dbReference type="ARBA" id="ARBA00022475"/>
    </source>
</evidence>
<comment type="subcellular location">
    <subcellularLocation>
        <location evidence="1 12">Cell membrane</location>
        <topology evidence="1 12">Multi-pass membrane protein</topology>
    </subcellularLocation>
</comment>
<reference evidence="14 15" key="1">
    <citation type="journal article" date="2007" name="Nature">
        <title>Genome of the marsupial Monodelphis domestica reveals innovation in non-coding sequences.</title>
        <authorList>
            <person name="Mikkelsen T.S."/>
            <person name="Wakefield M.J."/>
            <person name="Aken B."/>
            <person name="Amemiya C.T."/>
            <person name="Chang J.L."/>
            <person name="Duke S."/>
            <person name="Garber M."/>
            <person name="Gentles A.J."/>
            <person name="Goodstadt L."/>
            <person name="Heger A."/>
            <person name="Jurka J."/>
            <person name="Kamal M."/>
            <person name="Mauceli E."/>
            <person name="Searle S.M."/>
            <person name="Sharpe T."/>
            <person name="Baker M.L."/>
            <person name="Batzer M.A."/>
            <person name="Benos P.V."/>
            <person name="Belov K."/>
            <person name="Clamp M."/>
            <person name="Cook A."/>
            <person name="Cuff J."/>
            <person name="Das R."/>
            <person name="Davidow L."/>
            <person name="Deakin J.E."/>
            <person name="Fazzari M.J."/>
            <person name="Glass J.L."/>
            <person name="Grabherr M."/>
            <person name="Greally J.M."/>
            <person name="Gu W."/>
            <person name="Hore T.A."/>
            <person name="Huttley G.A."/>
            <person name="Kleber M."/>
            <person name="Jirtle R.L."/>
            <person name="Koina E."/>
            <person name="Lee J.T."/>
            <person name="Mahony S."/>
            <person name="Marra M.A."/>
            <person name="Miller R.D."/>
            <person name="Nicholls R.D."/>
            <person name="Oda M."/>
            <person name="Papenfuss A.T."/>
            <person name="Parra Z.E."/>
            <person name="Pollock D.D."/>
            <person name="Ray D.A."/>
            <person name="Schein J.E."/>
            <person name="Speed T.P."/>
            <person name="Thompson K."/>
            <person name="VandeBerg J.L."/>
            <person name="Wade C.M."/>
            <person name="Walker J.A."/>
            <person name="Waters P.D."/>
            <person name="Webber C."/>
            <person name="Weidman J.R."/>
            <person name="Xie X."/>
            <person name="Zody M.C."/>
            <person name="Baldwin J."/>
            <person name="Abdouelleil A."/>
            <person name="Abdulkadir J."/>
            <person name="Abebe A."/>
            <person name="Abera B."/>
            <person name="Abreu J."/>
            <person name="Acer S.C."/>
            <person name="Aftuck L."/>
            <person name="Alexander A."/>
            <person name="An P."/>
            <person name="Anderson E."/>
            <person name="Anderson S."/>
            <person name="Arachi H."/>
            <person name="Azer M."/>
            <person name="Bachantsang P."/>
            <person name="Barry A."/>
            <person name="Bayul T."/>
            <person name="Berlin A."/>
            <person name="Bessette D."/>
            <person name="Bloom T."/>
            <person name="Bloom T."/>
            <person name="Boguslavskiy L."/>
            <person name="Bonnet C."/>
            <person name="Boukhgalter B."/>
            <person name="Bourzgui I."/>
            <person name="Brown A."/>
            <person name="Cahill P."/>
            <person name="Channer S."/>
            <person name="Cheshatsang Y."/>
            <person name="Chuda L."/>
            <person name="Citroen M."/>
            <person name="Collymore A."/>
            <person name="Cooke P."/>
            <person name="Costello M."/>
            <person name="D'Aco K."/>
            <person name="Daza R."/>
            <person name="De Haan G."/>
            <person name="DeGray S."/>
            <person name="DeMaso C."/>
            <person name="Dhargay N."/>
            <person name="Dooley K."/>
            <person name="Dooley E."/>
            <person name="Doricent M."/>
            <person name="Dorje P."/>
            <person name="Dorjee K."/>
            <person name="Dupes A."/>
            <person name="Elong R."/>
            <person name="Falk J."/>
            <person name="Farina A."/>
            <person name="Faro S."/>
            <person name="Ferguson D."/>
            <person name="Fisher S."/>
            <person name="Foley C.D."/>
            <person name="Franke A."/>
            <person name="Friedrich D."/>
            <person name="Gadbois L."/>
            <person name="Gearin G."/>
            <person name="Gearin C.R."/>
            <person name="Giannoukos G."/>
            <person name="Goode T."/>
            <person name="Graham J."/>
            <person name="Grandbois E."/>
            <person name="Grewal S."/>
            <person name="Gyaltsen K."/>
            <person name="Hafez N."/>
            <person name="Hagos B."/>
            <person name="Hall J."/>
            <person name="Henson C."/>
            <person name="Hollinger A."/>
            <person name="Honan T."/>
            <person name="Huard M.D."/>
            <person name="Hughes L."/>
            <person name="Hurhula B."/>
            <person name="Husby M.E."/>
            <person name="Kamat A."/>
            <person name="Kanga B."/>
            <person name="Kashin S."/>
            <person name="Khazanovich D."/>
            <person name="Kisner P."/>
            <person name="Lance K."/>
            <person name="Lara M."/>
            <person name="Lee W."/>
            <person name="Lennon N."/>
            <person name="Letendre F."/>
            <person name="LeVine R."/>
            <person name="Lipovsky A."/>
            <person name="Liu X."/>
            <person name="Liu J."/>
            <person name="Liu S."/>
            <person name="Lokyitsang T."/>
            <person name="Lokyitsang Y."/>
            <person name="Lubonja R."/>
            <person name="Lui A."/>
            <person name="MacDonald P."/>
            <person name="Magnisalis V."/>
            <person name="Maru K."/>
            <person name="Matthews C."/>
            <person name="McCusker W."/>
            <person name="McDonough S."/>
            <person name="Mehta T."/>
            <person name="Meldrim J."/>
            <person name="Meneus L."/>
            <person name="Mihai O."/>
            <person name="Mihalev A."/>
            <person name="Mihova T."/>
            <person name="Mittelman R."/>
            <person name="Mlenga V."/>
            <person name="Montmayeur A."/>
            <person name="Mulrain L."/>
            <person name="Navidi A."/>
            <person name="Naylor J."/>
            <person name="Negash T."/>
            <person name="Nguyen T."/>
            <person name="Nguyen N."/>
            <person name="Nicol R."/>
            <person name="Norbu C."/>
            <person name="Norbu N."/>
            <person name="Novod N."/>
            <person name="O'Neill B."/>
            <person name="Osman S."/>
            <person name="Markiewicz E."/>
            <person name="Oyono O.L."/>
            <person name="Patti C."/>
            <person name="Phunkhang P."/>
            <person name="Pierre F."/>
            <person name="Priest M."/>
            <person name="Raghuraman S."/>
            <person name="Rege F."/>
            <person name="Reyes R."/>
            <person name="Rise C."/>
            <person name="Rogov P."/>
            <person name="Ross K."/>
            <person name="Ryan E."/>
            <person name="Settipalli S."/>
            <person name="Shea T."/>
            <person name="Sherpa N."/>
            <person name="Shi L."/>
            <person name="Shih D."/>
            <person name="Sparrow T."/>
            <person name="Spaulding J."/>
            <person name="Stalker J."/>
            <person name="Stange-Thomann N."/>
            <person name="Stavropoulos S."/>
            <person name="Stone C."/>
            <person name="Strader C."/>
            <person name="Tesfaye S."/>
            <person name="Thomson T."/>
            <person name="Thoulutsang Y."/>
            <person name="Thoulutsang D."/>
            <person name="Topham K."/>
            <person name="Topping I."/>
            <person name="Tsamla T."/>
            <person name="Vassiliev H."/>
            <person name="Vo A."/>
            <person name="Wangchuk T."/>
            <person name="Wangdi T."/>
            <person name="Weiand M."/>
            <person name="Wilkinson J."/>
            <person name="Wilson A."/>
            <person name="Yadav S."/>
            <person name="Young G."/>
            <person name="Yu Q."/>
            <person name="Zembek L."/>
            <person name="Zhong D."/>
            <person name="Zimmer A."/>
            <person name="Zwirko Z."/>
            <person name="Jaffe D.B."/>
            <person name="Alvarez P."/>
            <person name="Brockman W."/>
            <person name="Butler J."/>
            <person name="Chin C."/>
            <person name="Gnerre S."/>
            <person name="MacCallum I."/>
            <person name="Graves J.A."/>
            <person name="Ponting C.P."/>
            <person name="Breen M."/>
            <person name="Samollow P.B."/>
            <person name="Lander E.S."/>
            <person name="Lindblad-Toh K."/>
        </authorList>
    </citation>
    <scope>NUCLEOTIDE SEQUENCE [LARGE SCALE GENOMIC DNA]</scope>
</reference>
<dbReference type="CDD" id="cd15406">
    <property type="entry name" value="7tmA_OR8D-like"/>
    <property type="match status" value="1"/>
</dbReference>
<evidence type="ECO:0000256" key="1">
    <source>
        <dbReference type="ARBA" id="ARBA00004651"/>
    </source>
</evidence>
<feature type="transmembrane region" description="Helical" evidence="12">
    <location>
        <begin position="53"/>
        <end position="79"/>
    </location>
</feature>
<protein>
    <recommendedName>
        <fullName evidence="12">Olfactory receptor</fullName>
    </recommendedName>
</protein>
<dbReference type="GO" id="GO:0004930">
    <property type="term" value="F:G protein-coupled receptor activity"/>
    <property type="evidence" value="ECO:0007669"/>
    <property type="project" value="UniProtKB-KW"/>
</dbReference>
<feature type="transmembrane region" description="Helical" evidence="12">
    <location>
        <begin position="225"/>
        <end position="253"/>
    </location>
</feature>
<dbReference type="GO" id="GO:0005549">
    <property type="term" value="F:odorant binding"/>
    <property type="evidence" value="ECO:0000318"/>
    <property type="project" value="GO_Central"/>
</dbReference>
<proteinExistence type="inferred from homology"/>
<organism evidence="14 15">
    <name type="scientific">Monodelphis domestica</name>
    <name type="common">Gray short-tailed opossum</name>
    <dbReference type="NCBI Taxonomy" id="13616"/>
    <lineage>
        <taxon>Eukaryota</taxon>
        <taxon>Metazoa</taxon>
        <taxon>Chordata</taxon>
        <taxon>Craniata</taxon>
        <taxon>Vertebrata</taxon>
        <taxon>Euteleostomi</taxon>
        <taxon>Mammalia</taxon>
        <taxon>Metatheria</taxon>
        <taxon>Didelphimorphia</taxon>
        <taxon>Didelphidae</taxon>
        <taxon>Monodelphis</taxon>
    </lineage>
</organism>
<evidence type="ECO:0000256" key="11">
    <source>
        <dbReference type="RuleBase" id="RU000688"/>
    </source>
</evidence>
<dbReference type="Gene3D" id="1.20.1070.10">
    <property type="entry name" value="Rhodopsin 7-helix transmembrane proteins"/>
    <property type="match status" value="1"/>
</dbReference>
<reference evidence="14" key="2">
    <citation type="submission" date="2025-08" db="UniProtKB">
        <authorList>
            <consortium name="Ensembl"/>
        </authorList>
    </citation>
    <scope>IDENTIFICATION</scope>
</reference>
<dbReference type="InterPro" id="IPR017452">
    <property type="entry name" value="GPCR_Rhodpsn_7TM"/>
</dbReference>
<name>A0A5F8G898_MONDO</name>
<evidence type="ECO:0000256" key="12">
    <source>
        <dbReference type="RuleBase" id="RU363047"/>
    </source>
</evidence>
<keyword evidence="2 12" id="KW-1003">Cell membrane</keyword>
<dbReference type="GO" id="GO:0005886">
    <property type="term" value="C:plasma membrane"/>
    <property type="evidence" value="ECO:0007669"/>
    <property type="project" value="UniProtKB-SubCell"/>
</dbReference>
<feature type="transmembrane region" description="Helical" evidence="12">
    <location>
        <begin position="168"/>
        <end position="186"/>
    </location>
</feature>
<dbReference type="GO" id="GO:0007186">
    <property type="term" value="P:G protein-coupled receptor signaling pathway"/>
    <property type="evidence" value="ECO:0000318"/>
    <property type="project" value="GO_Central"/>
</dbReference>
<evidence type="ECO:0000313" key="15">
    <source>
        <dbReference type="Proteomes" id="UP000002280"/>
    </source>
</evidence>
<keyword evidence="3 12" id="KW-0716">Sensory transduction</keyword>
<dbReference type="PRINTS" id="PR00245">
    <property type="entry name" value="OLFACTORYR"/>
</dbReference>
<dbReference type="PRINTS" id="PR00237">
    <property type="entry name" value="GPCRRHODOPSN"/>
</dbReference>
<accession>A0A5F8G898</accession>
<dbReference type="Ensembl" id="ENSMODT00000086542.1">
    <property type="protein sequence ID" value="ENSMODP00000043700.1"/>
    <property type="gene ID" value="ENSMODG00000042646.1"/>
</dbReference>
<dbReference type="GO" id="GO:0007608">
    <property type="term" value="P:sensory perception of smell"/>
    <property type="evidence" value="ECO:0000318"/>
    <property type="project" value="GO_Central"/>
</dbReference>
<evidence type="ECO:0000256" key="9">
    <source>
        <dbReference type="ARBA" id="ARBA00023170"/>
    </source>
</evidence>
<dbReference type="OMA" id="LENFIWE"/>
<dbReference type="InterPro" id="IPR000725">
    <property type="entry name" value="Olfact_rcpt"/>
</dbReference>
<keyword evidence="6 12" id="KW-1133">Transmembrane helix</keyword>
<evidence type="ECO:0000256" key="3">
    <source>
        <dbReference type="ARBA" id="ARBA00022606"/>
    </source>
</evidence>
<dbReference type="GO" id="GO:0004984">
    <property type="term" value="F:olfactory receptor activity"/>
    <property type="evidence" value="ECO:0000318"/>
    <property type="project" value="GO_Central"/>
</dbReference>
<feature type="transmembrane region" description="Helical" evidence="12">
    <location>
        <begin position="300"/>
        <end position="320"/>
    </location>
</feature>
<dbReference type="PROSITE" id="PS00237">
    <property type="entry name" value="G_PROTEIN_RECEP_F1_1"/>
    <property type="match status" value="1"/>
</dbReference>
<feature type="domain" description="G-protein coupled receptors family 1 profile" evidence="13">
    <location>
        <begin position="69"/>
        <end position="318"/>
    </location>
</feature>
<dbReference type="GeneTree" id="ENSGT01040000240383"/>
<keyword evidence="15" id="KW-1185">Reference proteome</keyword>
<reference evidence="14" key="3">
    <citation type="submission" date="2025-09" db="UniProtKB">
        <authorList>
            <consortium name="Ensembl"/>
        </authorList>
    </citation>
    <scope>IDENTIFICATION</scope>
</reference>
<dbReference type="STRING" id="13616.ENSMODP00000043700"/>
<evidence type="ECO:0000256" key="8">
    <source>
        <dbReference type="ARBA" id="ARBA00023136"/>
    </source>
</evidence>
<evidence type="ECO:0000256" key="10">
    <source>
        <dbReference type="ARBA" id="ARBA00023224"/>
    </source>
</evidence>
<dbReference type="Pfam" id="PF13853">
    <property type="entry name" value="7tm_4"/>
    <property type="match status" value="1"/>
</dbReference>
<evidence type="ECO:0000256" key="6">
    <source>
        <dbReference type="ARBA" id="ARBA00022989"/>
    </source>
</evidence>
<dbReference type="AlphaFoldDB" id="A0A5F8G898"/>
<keyword evidence="10 11" id="KW-0807">Transducer</keyword>